<dbReference type="Gene3D" id="3.90.550.10">
    <property type="entry name" value="Spore Coat Polysaccharide Biosynthesis Protein SpsA, Chain A"/>
    <property type="match status" value="1"/>
</dbReference>
<evidence type="ECO:0000313" key="6">
    <source>
        <dbReference type="Proteomes" id="UP001209229"/>
    </source>
</evidence>
<evidence type="ECO:0000259" key="4">
    <source>
        <dbReference type="Pfam" id="PF00535"/>
    </source>
</evidence>
<evidence type="ECO:0000256" key="1">
    <source>
        <dbReference type="ARBA" id="ARBA00006739"/>
    </source>
</evidence>
<dbReference type="Proteomes" id="UP001209229">
    <property type="component" value="Unassembled WGS sequence"/>
</dbReference>
<dbReference type="GO" id="GO:0016757">
    <property type="term" value="F:glycosyltransferase activity"/>
    <property type="evidence" value="ECO:0007669"/>
    <property type="project" value="UniProtKB-KW"/>
</dbReference>
<comment type="caution">
    <text evidence="5">The sequence shown here is derived from an EMBL/GenBank/DDBJ whole genome shotgun (WGS) entry which is preliminary data.</text>
</comment>
<dbReference type="SUPFAM" id="SSF53448">
    <property type="entry name" value="Nucleotide-diphospho-sugar transferases"/>
    <property type="match status" value="1"/>
</dbReference>
<organism evidence="5 6">
    <name type="scientific">Plebeiibacterium sediminum</name>
    <dbReference type="NCBI Taxonomy" id="2992112"/>
    <lineage>
        <taxon>Bacteria</taxon>
        <taxon>Pseudomonadati</taxon>
        <taxon>Bacteroidota</taxon>
        <taxon>Bacteroidia</taxon>
        <taxon>Marinilabiliales</taxon>
        <taxon>Marinilabiliaceae</taxon>
        <taxon>Plebeiibacterium</taxon>
    </lineage>
</organism>
<dbReference type="InterPro" id="IPR001173">
    <property type="entry name" value="Glyco_trans_2-like"/>
</dbReference>
<dbReference type="EMBL" id="JAPDPJ010000018">
    <property type="protein sequence ID" value="MCW3786764.1"/>
    <property type="molecule type" value="Genomic_DNA"/>
</dbReference>
<evidence type="ECO:0000313" key="5">
    <source>
        <dbReference type="EMBL" id="MCW3786764.1"/>
    </source>
</evidence>
<comment type="similarity">
    <text evidence="1">Belongs to the glycosyltransferase 2 family.</text>
</comment>
<dbReference type="RefSeq" id="WP_301190328.1">
    <property type="nucleotide sequence ID" value="NZ_JAPDPJ010000018.1"/>
</dbReference>
<proteinExistence type="inferred from homology"/>
<dbReference type="InterPro" id="IPR029044">
    <property type="entry name" value="Nucleotide-diphossugar_trans"/>
</dbReference>
<evidence type="ECO:0000256" key="2">
    <source>
        <dbReference type="ARBA" id="ARBA00022676"/>
    </source>
</evidence>
<evidence type="ECO:0000256" key="3">
    <source>
        <dbReference type="ARBA" id="ARBA00022679"/>
    </source>
</evidence>
<dbReference type="PANTHER" id="PTHR43685:SF5">
    <property type="entry name" value="GLYCOSYLTRANSFERASE EPSE-RELATED"/>
    <property type="match status" value="1"/>
</dbReference>
<feature type="domain" description="Glycosyltransferase 2-like" evidence="4">
    <location>
        <begin position="2"/>
        <end position="146"/>
    </location>
</feature>
<keyword evidence="2 5" id="KW-0328">Glycosyltransferase</keyword>
<protein>
    <submittedName>
        <fullName evidence="5">Glycosyltransferase</fullName>
        <ecNumber evidence="5">2.4.-.-</ecNumber>
    </submittedName>
</protein>
<keyword evidence="6" id="KW-1185">Reference proteome</keyword>
<dbReference type="EC" id="2.4.-.-" evidence="5"/>
<accession>A0AAE3M441</accession>
<gene>
    <name evidence="5" type="ORF">OM075_09815</name>
</gene>
<reference evidence="5" key="1">
    <citation type="submission" date="2022-10" db="EMBL/GenBank/DDBJ databases">
        <authorList>
            <person name="Yu W.X."/>
        </authorList>
    </citation>
    <scope>NUCLEOTIDE SEQUENCE</scope>
    <source>
        <strain evidence="5">AAT</strain>
    </source>
</reference>
<name>A0AAE3M441_9BACT</name>
<dbReference type="PANTHER" id="PTHR43685">
    <property type="entry name" value="GLYCOSYLTRANSFERASE"/>
    <property type="match status" value="1"/>
</dbReference>
<sequence>MSVYSEPSEWIKESIESILDQSLRDFEFIVINDNPEHSRIIKLLKEFSEKDNRIRIVSNEKNIGLTKSLNKGLQLAGGEYIARMDADDISHKERFKCQVEFLEKNQDISLCGTWVKEFGNGVINKVKNPVSSKEIAARLLFNNCLGHASVMFRRRICLEQGLLYDESIPKAQDYALWSEMVFKGLKLANIPKYLLYYRIHVNQVSSKTYHEQQDYVKVIRCRWLNMLGINLSELEYGIYEKICTRFPILEYETDNFIRVCEIFRSVDFSKFINQDTITKILNRSIFHYAIRLKHMSVRHRLMLLKTIF</sequence>
<dbReference type="AlphaFoldDB" id="A0AAE3M441"/>
<keyword evidence="3 5" id="KW-0808">Transferase</keyword>
<dbReference type="Pfam" id="PF00535">
    <property type="entry name" value="Glycos_transf_2"/>
    <property type="match status" value="1"/>
</dbReference>
<dbReference type="InterPro" id="IPR050834">
    <property type="entry name" value="Glycosyltransf_2"/>
</dbReference>